<dbReference type="Pfam" id="PF25355">
    <property type="entry name" value="DUF7882"/>
    <property type="match status" value="1"/>
</dbReference>
<proteinExistence type="predicted"/>
<protein>
    <recommendedName>
        <fullName evidence="1">DUF7882 domain-containing protein</fullName>
    </recommendedName>
</protein>
<dbReference type="OrthoDB" id="5123855at2"/>
<keyword evidence="3" id="KW-1185">Reference proteome</keyword>
<evidence type="ECO:0000313" key="2">
    <source>
        <dbReference type="EMBL" id="RLP78054.1"/>
    </source>
</evidence>
<dbReference type="Proteomes" id="UP000272503">
    <property type="component" value="Unassembled WGS sequence"/>
</dbReference>
<evidence type="ECO:0000259" key="1">
    <source>
        <dbReference type="Pfam" id="PF25355"/>
    </source>
</evidence>
<dbReference type="AlphaFoldDB" id="A0A3L7ADK4"/>
<reference evidence="2 3" key="1">
    <citation type="submission" date="2018-10" db="EMBL/GenBank/DDBJ databases">
        <authorList>
            <person name="Li J."/>
        </authorList>
    </citation>
    <scope>NUCLEOTIDE SEQUENCE [LARGE SCALE GENOMIC DNA]</scope>
    <source>
        <strain evidence="2 3">IF 016277</strain>
    </source>
</reference>
<dbReference type="InterPro" id="IPR057204">
    <property type="entry name" value="DUF7882"/>
</dbReference>
<feature type="domain" description="DUF7882" evidence="1">
    <location>
        <begin position="1"/>
        <end position="94"/>
    </location>
</feature>
<name>A0A3L7ADK4_9MICO</name>
<accession>A0A3L7ADK4</accession>
<organism evidence="2 3">
    <name type="scientific">Mycetocola tolaasinivorans</name>
    <dbReference type="NCBI Taxonomy" id="76635"/>
    <lineage>
        <taxon>Bacteria</taxon>
        <taxon>Bacillati</taxon>
        <taxon>Actinomycetota</taxon>
        <taxon>Actinomycetes</taxon>
        <taxon>Micrococcales</taxon>
        <taxon>Microbacteriaceae</taxon>
        <taxon>Mycetocola</taxon>
    </lineage>
</organism>
<sequence>MGTLHYGSSGQEFPFDDRLLSHLKAVIVGKLRRGEGFMLTWTETEGQQSHSIWLYPSIPLHFVFEREEHFPLDRSIFEALSTGANGSDGLRLTTAI</sequence>
<dbReference type="EMBL" id="RCUX01000001">
    <property type="protein sequence ID" value="RLP78054.1"/>
    <property type="molecule type" value="Genomic_DNA"/>
</dbReference>
<gene>
    <name evidence="2" type="ORF">D9V32_01645</name>
</gene>
<comment type="caution">
    <text evidence="2">The sequence shown here is derived from an EMBL/GenBank/DDBJ whole genome shotgun (WGS) entry which is preliminary data.</text>
</comment>
<evidence type="ECO:0000313" key="3">
    <source>
        <dbReference type="Proteomes" id="UP000272503"/>
    </source>
</evidence>
<dbReference type="RefSeq" id="WP_121647146.1">
    <property type="nucleotide sequence ID" value="NZ_RCUX01000001.1"/>
</dbReference>